<evidence type="ECO:0000313" key="13">
    <source>
        <dbReference type="RefSeq" id="XP_033808033.1"/>
    </source>
</evidence>
<sequence length="838" mass="95209">MRRAVAPAFVLGSLLLLVGSRGPGTSALRLLHSPPFNCSQKGLICHVRNSSCIDESWIRPLTFTPSAPSSINVSVGFIHDEGGHLVPVLEVNWTVATDASVLFLQRAELSVLQVSTNEETCIQFDFVTNLNSQLHPDGRRWRFMFNRFIVEPEKTYDVTVQHLPKLTTTGELNQKHMLYTVPDCKDRTMKQTESCRRQGSHWEPLITGEVQEKNLIVKFNPDNNSSAYRIFVTSYMPGFNTSCKNYCYSVQEPWSFPSTNVTIALKDNREACCRYKIQIQAFFAYCENDCTRHSLILHCPSPSPSIPTTTSEYPRMLHWYIPVACLLLVICAAGIVYKLVCYKPPESSKIAKTSPPDPQLTVQRVWIVYSADHPLYVDVVLKLAELLQATCGTEVTLDLLQGSEIAKVGVSAWVNRQKQEMEEKSSKIIILCSHGTQAKWQAMMGEDKARIYLKQDWRHPAGDLCTPAFNLIMGDFGKPANFGKYIIANFNAVSSESDIPEPFKVTTNYQLMKDFEQVFFRIHNIEQHQPGWVYSVENIKYYTKNPSGQSLEEALCRFQNWQKVHPDWFERECLLSKDLLEEEEEPLDSEVELKQYKGGIQKQQPVFQKSNMNKCFKVHLPEQKIEEKIKMLEPLHHPVGQRGTSSLQTVISNGQDSTVQVLAPLPNLLGKNMIQQLQPCQDCMEETPLLLDRSSIRNELVNGCMEYPSLPSDTDNLCTSMPLTDELSDDVRRQLEGLMLHQLSALTLSEPSSMQEDKDQLRLNAHKAFEDQRQSVQSDQGYSSRMSPVSTEGLMEGEGENETSNEQISPEMLENLKSIQRQCFMQSFGHSSFYEGDY</sequence>
<keyword evidence="6" id="KW-0472">Membrane</keyword>
<dbReference type="PROSITE" id="PS51534">
    <property type="entry name" value="SEFIR"/>
    <property type="match status" value="1"/>
</dbReference>
<dbReference type="GO" id="GO:0005886">
    <property type="term" value="C:plasma membrane"/>
    <property type="evidence" value="ECO:0007669"/>
    <property type="project" value="UniProtKB-SubCell"/>
</dbReference>
<reference evidence="13" key="1">
    <citation type="submission" date="2025-08" db="UniProtKB">
        <authorList>
            <consortium name="RefSeq"/>
        </authorList>
    </citation>
    <scope>IDENTIFICATION</scope>
</reference>
<evidence type="ECO:0000256" key="4">
    <source>
        <dbReference type="ARBA" id="ARBA00022729"/>
    </source>
</evidence>
<dbReference type="Pfam" id="PF08357">
    <property type="entry name" value="SEFIR"/>
    <property type="match status" value="1"/>
</dbReference>
<dbReference type="GeneID" id="117363796"/>
<evidence type="ECO:0000256" key="6">
    <source>
        <dbReference type="ARBA" id="ARBA00023136"/>
    </source>
</evidence>
<evidence type="ECO:0000313" key="12">
    <source>
        <dbReference type="Proteomes" id="UP000515159"/>
    </source>
</evidence>
<keyword evidence="7 13" id="KW-0675">Receptor</keyword>
<dbReference type="InterPro" id="IPR038683">
    <property type="entry name" value="IL17RA/B_FnIII-like_1_sf"/>
</dbReference>
<feature type="domain" description="SEFIR" evidence="11">
    <location>
        <begin position="362"/>
        <end position="520"/>
    </location>
</feature>
<dbReference type="CTD" id="23765"/>
<feature type="region of interest" description="Disordered" evidence="9">
    <location>
        <begin position="770"/>
        <end position="810"/>
    </location>
</feature>
<comment type="subcellular location">
    <subcellularLocation>
        <location evidence="1">Cell membrane</location>
        <topology evidence="1">Single-pass type I membrane protein</topology>
    </subcellularLocation>
</comment>
<dbReference type="GO" id="GO:0030368">
    <property type="term" value="F:interleukin-17 receptor activity"/>
    <property type="evidence" value="ECO:0007669"/>
    <property type="project" value="InterPro"/>
</dbReference>
<keyword evidence="8" id="KW-0325">Glycoprotein</keyword>
<dbReference type="PANTHER" id="PTHR15583:SF13">
    <property type="entry name" value="INTERLEUKIN-17 RECEPTOR A"/>
    <property type="match status" value="1"/>
</dbReference>
<dbReference type="FunFam" id="3.40.50.11530:FF:000002">
    <property type="entry name" value="Interleukin 17 receptor A"/>
    <property type="match status" value="1"/>
</dbReference>
<gene>
    <name evidence="13" type="primary">IL17RA</name>
</gene>
<protein>
    <submittedName>
        <fullName evidence="13">Interleukin-17 receptor A isoform X1</fullName>
    </submittedName>
</protein>
<dbReference type="Gene3D" id="2.60.40.2150">
    <property type="entry name" value="Interleukin-17 receptor A/B, fibronectin-III-like domain 2"/>
    <property type="match status" value="1"/>
</dbReference>
<dbReference type="InterPro" id="IPR043046">
    <property type="entry name" value="IL17RA/B_FnIII-like_2_sf"/>
</dbReference>
<keyword evidence="3" id="KW-0812">Transmembrane</keyword>
<keyword evidence="2" id="KW-1003">Cell membrane</keyword>
<dbReference type="Gene3D" id="3.40.50.11530">
    <property type="match status" value="1"/>
</dbReference>
<evidence type="ECO:0000256" key="9">
    <source>
        <dbReference type="SAM" id="MobiDB-lite"/>
    </source>
</evidence>
<feature type="chain" id="PRO_5027872965" evidence="10">
    <location>
        <begin position="28"/>
        <end position="838"/>
    </location>
</feature>
<organism evidence="12 13">
    <name type="scientific">Geotrypetes seraphini</name>
    <name type="common">Gaboon caecilian</name>
    <name type="synonym">Caecilia seraphini</name>
    <dbReference type="NCBI Taxonomy" id="260995"/>
    <lineage>
        <taxon>Eukaryota</taxon>
        <taxon>Metazoa</taxon>
        <taxon>Chordata</taxon>
        <taxon>Craniata</taxon>
        <taxon>Vertebrata</taxon>
        <taxon>Euteleostomi</taxon>
        <taxon>Amphibia</taxon>
        <taxon>Gymnophiona</taxon>
        <taxon>Geotrypetes</taxon>
    </lineage>
</organism>
<evidence type="ECO:0000256" key="7">
    <source>
        <dbReference type="ARBA" id="ARBA00023170"/>
    </source>
</evidence>
<evidence type="ECO:0000256" key="8">
    <source>
        <dbReference type="ARBA" id="ARBA00023180"/>
    </source>
</evidence>
<accession>A0A6P8RS28</accession>
<keyword evidence="4 10" id="KW-0732">Signal</keyword>
<proteinExistence type="predicted"/>
<evidence type="ECO:0000256" key="10">
    <source>
        <dbReference type="SAM" id="SignalP"/>
    </source>
</evidence>
<evidence type="ECO:0000256" key="3">
    <source>
        <dbReference type="ARBA" id="ARBA00022692"/>
    </source>
</evidence>
<keyword evidence="12" id="KW-1185">Reference proteome</keyword>
<dbReference type="Gene3D" id="2.60.40.2160">
    <property type="entry name" value="Interleukin-17 receptor A/B, fibronectin-III-like domain 1"/>
    <property type="match status" value="1"/>
</dbReference>
<feature type="signal peptide" evidence="10">
    <location>
        <begin position="1"/>
        <end position="27"/>
    </location>
</feature>
<dbReference type="InParanoid" id="A0A6P8RS28"/>
<dbReference type="AlphaFoldDB" id="A0A6P8RS28"/>
<dbReference type="FunCoup" id="A0A6P8RS28">
    <property type="interactions" value="914"/>
</dbReference>
<dbReference type="OrthoDB" id="5915222at2759"/>
<evidence type="ECO:0000259" key="11">
    <source>
        <dbReference type="PROSITE" id="PS51534"/>
    </source>
</evidence>
<dbReference type="Pfam" id="PF16556">
    <property type="entry name" value="IL17R_fnIII_D1"/>
    <property type="match status" value="1"/>
</dbReference>
<feature type="compositionally biased region" description="Polar residues" evidence="9">
    <location>
        <begin position="774"/>
        <end position="790"/>
    </location>
</feature>
<dbReference type="KEGG" id="gsh:117363796"/>
<dbReference type="PANTHER" id="PTHR15583">
    <property type="entry name" value="INTERLEUKIN-17 RECEPTOR"/>
    <property type="match status" value="1"/>
</dbReference>
<evidence type="ECO:0000256" key="1">
    <source>
        <dbReference type="ARBA" id="ARBA00004251"/>
    </source>
</evidence>
<dbReference type="RefSeq" id="XP_033808033.1">
    <property type="nucleotide sequence ID" value="XM_033952142.1"/>
</dbReference>
<name>A0A6P8RS28_GEOSA</name>
<dbReference type="Pfam" id="PF16578">
    <property type="entry name" value="IL17R_fnIII_D2"/>
    <property type="match status" value="1"/>
</dbReference>
<evidence type="ECO:0000256" key="2">
    <source>
        <dbReference type="ARBA" id="ARBA00022475"/>
    </source>
</evidence>
<keyword evidence="5" id="KW-1133">Transmembrane helix</keyword>
<evidence type="ECO:0000256" key="5">
    <source>
        <dbReference type="ARBA" id="ARBA00022989"/>
    </source>
</evidence>
<dbReference type="InterPro" id="IPR032356">
    <property type="entry name" value="IL17R_A/B_N"/>
</dbReference>
<dbReference type="InterPro" id="IPR013568">
    <property type="entry name" value="SEFIR_dom"/>
</dbReference>
<dbReference type="InterPro" id="IPR039465">
    <property type="entry name" value="IL-17_rcpt-like"/>
</dbReference>
<dbReference type="Proteomes" id="UP000515159">
    <property type="component" value="Chromosome 7"/>
</dbReference>